<evidence type="ECO:0000313" key="1">
    <source>
        <dbReference type="EMBL" id="GBM44777.1"/>
    </source>
</evidence>
<evidence type="ECO:0000313" key="2">
    <source>
        <dbReference type="Proteomes" id="UP000499080"/>
    </source>
</evidence>
<proteinExistence type="predicted"/>
<dbReference type="OrthoDB" id="6431089at2759"/>
<reference evidence="1 2" key="1">
    <citation type="journal article" date="2019" name="Sci. Rep.">
        <title>Orb-weaving spider Araneus ventricosus genome elucidates the spidroin gene catalogue.</title>
        <authorList>
            <person name="Kono N."/>
            <person name="Nakamura H."/>
            <person name="Ohtoshi R."/>
            <person name="Moran D.A.P."/>
            <person name="Shinohara A."/>
            <person name="Yoshida Y."/>
            <person name="Fujiwara M."/>
            <person name="Mori M."/>
            <person name="Tomita M."/>
            <person name="Arakawa K."/>
        </authorList>
    </citation>
    <scope>NUCLEOTIDE SEQUENCE [LARGE SCALE GENOMIC DNA]</scope>
</reference>
<keyword evidence="2" id="KW-1185">Reference proteome</keyword>
<organism evidence="1 2">
    <name type="scientific">Araneus ventricosus</name>
    <name type="common">Orbweaver spider</name>
    <name type="synonym">Epeira ventricosa</name>
    <dbReference type="NCBI Taxonomy" id="182803"/>
    <lineage>
        <taxon>Eukaryota</taxon>
        <taxon>Metazoa</taxon>
        <taxon>Ecdysozoa</taxon>
        <taxon>Arthropoda</taxon>
        <taxon>Chelicerata</taxon>
        <taxon>Arachnida</taxon>
        <taxon>Araneae</taxon>
        <taxon>Araneomorphae</taxon>
        <taxon>Entelegynae</taxon>
        <taxon>Araneoidea</taxon>
        <taxon>Araneidae</taxon>
        <taxon>Araneus</taxon>
    </lineage>
</organism>
<comment type="caution">
    <text evidence="1">The sequence shown here is derived from an EMBL/GenBank/DDBJ whole genome shotgun (WGS) entry which is preliminary data.</text>
</comment>
<sequence>MAVDCENEEEIQKLIDKIQKTDELKEKMVHKEPKERRPRCIIFNISKGTANQEVINTFELATDSDRNSMEFLFKLEGQKERYQLWVVKLPIPSFFTLEAAGKLVMNWSIKKLKNFSCPPLFFLTELRASPKEL</sequence>
<gene>
    <name evidence="1" type="ORF">AVEN_164932_1</name>
</gene>
<dbReference type="Proteomes" id="UP000499080">
    <property type="component" value="Unassembled WGS sequence"/>
</dbReference>
<dbReference type="EMBL" id="BGPR01001076">
    <property type="protein sequence ID" value="GBM44777.1"/>
    <property type="molecule type" value="Genomic_DNA"/>
</dbReference>
<name>A0A4Y2FUR9_ARAVE</name>
<protein>
    <submittedName>
        <fullName evidence="1">Uncharacterized protein</fullName>
    </submittedName>
</protein>
<accession>A0A4Y2FUR9</accession>
<dbReference type="AlphaFoldDB" id="A0A4Y2FUR9"/>